<dbReference type="EMBL" id="WMIB01000005">
    <property type="protein sequence ID" value="MTH53206.1"/>
    <property type="molecule type" value="Genomic_DNA"/>
</dbReference>
<dbReference type="Proteomes" id="UP000434639">
    <property type="component" value="Unassembled WGS sequence"/>
</dbReference>
<comment type="caution">
    <text evidence="2">The sequence shown here is derived from an EMBL/GenBank/DDBJ whole genome shotgun (WGS) entry which is preliminary data.</text>
</comment>
<evidence type="ECO:0000313" key="3">
    <source>
        <dbReference type="Proteomes" id="UP000434639"/>
    </source>
</evidence>
<dbReference type="AlphaFoldDB" id="A0A7X2V4K0"/>
<sequence length="71" mass="8483">MGKKLSKEFEVFIGNRYKGHDEVMKKSDKWLSGKERDLNKLESEAEKFEARMESLANEAERWMKQEKKSEK</sequence>
<feature type="coiled-coil region" evidence="1">
    <location>
        <begin position="31"/>
        <end position="65"/>
    </location>
</feature>
<name>A0A7X2V4K0_9BACI</name>
<dbReference type="RefSeq" id="WP_155111743.1">
    <property type="nucleotide sequence ID" value="NZ_WMIB01000005.1"/>
</dbReference>
<reference evidence="2 3" key="1">
    <citation type="journal article" date="2017" name="Int. J. Syst. Evol. Microbiol.">
        <title>Bacillus mangrovi sp. nov., isolated from a sediment sample from a mangrove forest.</title>
        <authorList>
            <person name="Gupta V."/>
            <person name="Singh P.K."/>
            <person name="Korpole S."/>
            <person name="Tanuku N.R.S."/>
            <person name="Pinnaka A.K."/>
        </authorList>
    </citation>
    <scope>NUCLEOTIDE SEQUENCE [LARGE SCALE GENOMIC DNA]</scope>
    <source>
        <strain evidence="2 3">KCTC 33872</strain>
    </source>
</reference>
<dbReference type="OrthoDB" id="2888158at2"/>
<protein>
    <submittedName>
        <fullName evidence="2">Uncharacterized protein</fullName>
    </submittedName>
</protein>
<proteinExistence type="predicted"/>
<evidence type="ECO:0000313" key="2">
    <source>
        <dbReference type="EMBL" id="MTH53206.1"/>
    </source>
</evidence>
<keyword evidence="3" id="KW-1185">Reference proteome</keyword>
<evidence type="ECO:0000256" key="1">
    <source>
        <dbReference type="SAM" id="Coils"/>
    </source>
</evidence>
<keyword evidence="1" id="KW-0175">Coiled coil</keyword>
<gene>
    <name evidence="2" type="ORF">GKZ89_07250</name>
</gene>
<organism evidence="2 3">
    <name type="scientific">Metabacillus mangrovi</name>
    <dbReference type="NCBI Taxonomy" id="1491830"/>
    <lineage>
        <taxon>Bacteria</taxon>
        <taxon>Bacillati</taxon>
        <taxon>Bacillota</taxon>
        <taxon>Bacilli</taxon>
        <taxon>Bacillales</taxon>
        <taxon>Bacillaceae</taxon>
        <taxon>Metabacillus</taxon>
    </lineage>
</organism>
<accession>A0A7X2V4K0</accession>